<keyword evidence="3" id="KW-1185">Reference proteome</keyword>
<dbReference type="GO" id="GO:0000776">
    <property type="term" value="C:kinetochore"/>
    <property type="evidence" value="ECO:0007669"/>
    <property type="project" value="TreeGrafter"/>
</dbReference>
<evidence type="ECO:0000256" key="1">
    <source>
        <dbReference type="SAM" id="MobiDB-lite"/>
    </source>
</evidence>
<name>A0A5C3EV73_9BASI</name>
<evidence type="ECO:0008006" key="4">
    <source>
        <dbReference type="Google" id="ProtNLM"/>
    </source>
</evidence>
<feature type="region of interest" description="Disordered" evidence="1">
    <location>
        <begin position="133"/>
        <end position="155"/>
    </location>
</feature>
<organism evidence="2 3">
    <name type="scientific">Pseudozyma flocculosa</name>
    <dbReference type="NCBI Taxonomy" id="84751"/>
    <lineage>
        <taxon>Eukaryota</taxon>
        <taxon>Fungi</taxon>
        <taxon>Dikarya</taxon>
        <taxon>Basidiomycota</taxon>
        <taxon>Ustilaginomycotina</taxon>
        <taxon>Ustilaginomycetes</taxon>
        <taxon>Ustilaginales</taxon>
        <taxon>Ustilaginaceae</taxon>
        <taxon>Pseudozyma</taxon>
    </lineage>
</organism>
<gene>
    <name evidence="2" type="ORF">PSFLO_00500</name>
</gene>
<dbReference type="PANTHER" id="PTHR21032">
    <property type="entry name" value="G PATCH DOMAIN-CONTAINING PROTEIN 11"/>
    <property type="match status" value="1"/>
</dbReference>
<dbReference type="AlphaFoldDB" id="A0A5C3EV73"/>
<feature type="compositionally biased region" description="Low complexity" evidence="1">
    <location>
        <begin position="205"/>
        <end position="214"/>
    </location>
</feature>
<evidence type="ECO:0000313" key="3">
    <source>
        <dbReference type="Proteomes" id="UP000323386"/>
    </source>
</evidence>
<sequence>MASKPRFDPRSILDDLQAPSDPASQQHATKDSGEQEDDDEDDFMSDKFLVASTSVTPAETYSERRRKHLARASDRSRPSASSTRKSLREREEEARREGLDRDLLAEAEIVAGAGEDALPPLDRHGRRMWETLDAEGSGPFENMTEDGLPSAGKGRSAAMKMMLAMGYKRGMALGRQAADEDTLEEHEEQEEDEDEDEDEEDGESQADAAAGAEGDMLHARRGADSMSDGDDEDAEEMAKHKAQDDQAQDDDYLSGGVSTTRMGASIAGAGTGLASASSPQHVSAPQSKRIKVAETSSAALTEPLRIDDRWLSARTRHGIGMVPRASLSTAQAPSSVSSAIAAAASASSAAAASDAMPSAEQQMEDFRSRVSIEHRQRHIEGLLSRSRKTLQELDRAHGVLYNPIWLDANLWAILTGRSDVSMAPGQLTERIERDPATREAVELLEFAFGGEADLAELEREGQEVEPEVKAKASARKEEAQAFCMLDVSPDPGFGLCI</sequence>
<dbReference type="OrthoDB" id="786951at2759"/>
<feature type="region of interest" description="Disordered" evidence="1">
    <location>
        <begin position="173"/>
        <end position="255"/>
    </location>
</feature>
<dbReference type="EMBL" id="OOIP01000001">
    <property type="protein sequence ID" value="SPO35029.1"/>
    <property type="molecule type" value="Genomic_DNA"/>
</dbReference>
<dbReference type="InterPro" id="IPR039249">
    <property type="entry name" value="GPATCH11"/>
</dbReference>
<reference evidence="2 3" key="1">
    <citation type="submission" date="2018-03" db="EMBL/GenBank/DDBJ databases">
        <authorList>
            <person name="Guldener U."/>
        </authorList>
    </citation>
    <scope>NUCLEOTIDE SEQUENCE [LARGE SCALE GENOMIC DNA]</scope>
    <source>
        <strain evidence="2 3">DAOM196992</strain>
    </source>
</reference>
<feature type="compositionally biased region" description="Basic and acidic residues" evidence="1">
    <location>
        <begin position="1"/>
        <end position="13"/>
    </location>
</feature>
<protein>
    <recommendedName>
        <fullName evidence="4">G-patch domain-containing protein</fullName>
    </recommendedName>
</protein>
<evidence type="ECO:0000313" key="2">
    <source>
        <dbReference type="EMBL" id="SPO35029.1"/>
    </source>
</evidence>
<accession>A0A5C3EV73</accession>
<feature type="compositionally biased region" description="Acidic residues" evidence="1">
    <location>
        <begin position="34"/>
        <end position="43"/>
    </location>
</feature>
<feature type="compositionally biased region" description="Acidic residues" evidence="1">
    <location>
        <begin position="179"/>
        <end position="204"/>
    </location>
</feature>
<feature type="region of interest" description="Disordered" evidence="1">
    <location>
        <begin position="1"/>
        <end position="101"/>
    </location>
</feature>
<dbReference type="PANTHER" id="PTHR21032:SF0">
    <property type="entry name" value="G PATCH DOMAIN-CONTAINING PROTEIN 11"/>
    <property type="match status" value="1"/>
</dbReference>
<dbReference type="Proteomes" id="UP000323386">
    <property type="component" value="Unassembled WGS sequence"/>
</dbReference>
<proteinExistence type="predicted"/>
<feature type="compositionally biased region" description="Basic and acidic residues" evidence="1">
    <location>
        <begin position="86"/>
        <end position="101"/>
    </location>
</feature>